<protein>
    <submittedName>
        <fullName evidence="2">Uncharacterized protein</fullName>
    </submittedName>
</protein>
<accession>A0A0F9DDU2</accession>
<organism evidence="2">
    <name type="scientific">marine sediment metagenome</name>
    <dbReference type="NCBI Taxonomy" id="412755"/>
    <lineage>
        <taxon>unclassified sequences</taxon>
        <taxon>metagenomes</taxon>
        <taxon>ecological metagenomes</taxon>
    </lineage>
</organism>
<reference evidence="2" key="1">
    <citation type="journal article" date="2015" name="Nature">
        <title>Complex archaea that bridge the gap between prokaryotes and eukaryotes.</title>
        <authorList>
            <person name="Spang A."/>
            <person name="Saw J.H."/>
            <person name="Jorgensen S.L."/>
            <person name="Zaremba-Niedzwiedzka K."/>
            <person name="Martijn J."/>
            <person name="Lind A.E."/>
            <person name="van Eijk R."/>
            <person name="Schleper C."/>
            <person name="Guy L."/>
            <person name="Ettema T.J."/>
        </authorList>
    </citation>
    <scope>NUCLEOTIDE SEQUENCE</scope>
</reference>
<dbReference type="EMBL" id="LAZR01029334">
    <property type="protein sequence ID" value="KKL59893.1"/>
    <property type="molecule type" value="Genomic_DNA"/>
</dbReference>
<proteinExistence type="predicted"/>
<feature type="region of interest" description="Disordered" evidence="1">
    <location>
        <begin position="50"/>
        <end position="77"/>
    </location>
</feature>
<sequence length="152" mass="17305">MPNIGDVAQDALVAGASDEVALATVLEEFPDAKTKVASIKWYRSQLRRQVKAGDRETAGEGAPQRRTGIARDRSGMTPQLAADLKENARRRRDELHAERMRRQEERLDVVKGKANRGWRKRTLNHYVRRVLSLSGAERLAFFEVHPLKDIFE</sequence>
<evidence type="ECO:0000313" key="2">
    <source>
        <dbReference type="EMBL" id="KKL59893.1"/>
    </source>
</evidence>
<evidence type="ECO:0000256" key="1">
    <source>
        <dbReference type="SAM" id="MobiDB-lite"/>
    </source>
</evidence>
<name>A0A0F9DDU2_9ZZZZ</name>
<comment type="caution">
    <text evidence="2">The sequence shown here is derived from an EMBL/GenBank/DDBJ whole genome shotgun (WGS) entry which is preliminary data.</text>
</comment>
<dbReference type="AlphaFoldDB" id="A0A0F9DDU2"/>
<gene>
    <name evidence="2" type="ORF">LCGC14_2210770</name>
</gene>